<sequence>MLKIFLFLLFAIMMAGCGSDNNTNQRSTDGTKAYQVGYQVISFFDSSRTYRPNVDQSDPLYFRPIDIDLSYPTSQVGSDSTLRFGYFLKLLEDPANLYSAPQKFDSLPITIAKSFCDGFGCSQPNLLLQHRTNTFNAAKPIPKQFPLILYFASFGSMGYENYLLFESLARQGYIVAAVNSIGRYPGDMTMKNADLMEQVRDADQILNRLNRLKRYNMIDATNIGVLGYSWGGLAGALWAMQPRGVKAIVSLDGSEVHHYGYSGSEDQDFEETINTPFFKKAALSVPYLRLESNPEPKTLNKDSTYNFLSKINATRQVTKIDSAGHQDFSSLATVVRSSGKCDLPEVYRTISTLTISHFEKYLKATHNSTR</sequence>
<dbReference type="Proteomes" id="UP000680038">
    <property type="component" value="Unassembled WGS sequence"/>
</dbReference>
<dbReference type="AlphaFoldDB" id="A0A916JJ94"/>
<dbReference type="Pfam" id="PF00561">
    <property type="entry name" value="Abhydrolase_1"/>
    <property type="match status" value="1"/>
</dbReference>
<evidence type="ECO:0000313" key="4">
    <source>
        <dbReference type="Proteomes" id="UP000680038"/>
    </source>
</evidence>
<reference evidence="3" key="1">
    <citation type="submission" date="2021-04" db="EMBL/GenBank/DDBJ databases">
        <authorList>
            <person name="Rodrigo-Torres L."/>
            <person name="Arahal R. D."/>
            <person name="Lucena T."/>
        </authorList>
    </citation>
    <scope>NUCLEOTIDE SEQUENCE</scope>
    <source>
        <strain evidence="3">CECT 9275</strain>
    </source>
</reference>
<dbReference type="SUPFAM" id="SSF53474">
    <property type="entry name" value="alpha/beta-Hydrolases"/>
    <property type="match status" value="1"/>
</dbReference>
<dbReference type="RefSeq" id="WP_215241527.1">
    <property type="nucleotide sequence ID" value="NZ_CAJRAF010000002.1"/>
</dbReference>
<evidence type="ECO:0000259" key="2">
    <source>
        <dbReference type="Pfam" id="PF00561"/>
    </source>
</evidence>
<dbReference type="InterPro" id="IPR029058">
    <property type="entry name" value="AB_hydrolase_fold"/>
</dbReference>
<keyword evidence="4" id="KW-1185">Reference proteome</keyword>
<dbReference type="InterPro" id="IPR000073">
    <property type="entry name" value="AB_hydrolase_1"/>
</dbReference>
<comment type="caution">
    <text evidence="3">The sequence shown here is derived from an EMBL/GenBank/DDBJ whole genome shotgun (WGS) entry which is preliminary data.</text>
</comment>
<feature type="signal peptide" evidence="1">
    <location>
        <begin position="1"/>
        <end position="15"/>
    </location>
</feature>
<evidence type="ECO:0000256" key="1">
    <source>
        <dbReference type="SAM" id="SignalP"/>
    </source>
</evidence>
<accession>A0A916JJ94</accession>
<proteinExistence type="predicted"/>
<protein>
    <recommendedName>
        <fullName evidence="2">AB hydrolase-1 domain-containing protein</fullName>
    </recommendedName>
</protein>
<feature type="domain" description="AB hydrolase-1" evidence="2">
    <location>
        <begin position="147"/>
        <end position="319"/>
    </location>
</feature>
<feature type="chain" id="PRO_5037686783" description="AB hydrolase-1 domain-containing protein" evidence="1">
    <location>
        <begin position="16"/>
        <end position="370"/>
    </location>
</feature>
<dbReference type="Gene3D" id="3.40.50.1820">
    <property type="entry name" value="alpha/beta hydrolase"/>
    <property type="match status" value="1"/>
</dbReference>
<evidence type="ECO:0000313" key="3">
    <source>
        <dbReference type="EMBL" id="CAG5013019.1"/>
    </source>
</evidence>
<dbReference type="EMBL" id="CAJRAF010000002">
    <property type="protein sequence ID" value="CAG5013019.1"/>
    <property type="molecule type" value="Genomic_DNA"/>
</dbReference>
<organism evidence="3 4">
    <name type="scientific">Dyadobacter helix</name>
    <dbReference type="NCBI Taxonomy" id="2822344"/>
    <lineage>
        <taxon>Bacteria</taxon>
        <taxon>Pseudomonadati</taxon>
        <taxon>Bacteroidota</taxon>
        <taxon>Cytophagia</taxon>
        <taxon>Cytophagales</taxon>
        <taxon>Spirosomataceae</taxon>
        <taxon>Dyadobacter</taxon>
    </lineage>
</organism>
<gene>
    <name evidence="3" type="ORF">DYBT9275_05318</name>
</gene>
<dbReference type="PROSITE" id="PS51257">
    <property type="entry name" value="PROKAR_LIPOPROTEIN"/>
    <property type="match status" value="1"/>
</dbReference>
<keyword evidence="1" id="KW-0732">Signal</keyword>
<name>A0A916JJ94_9BACT</name>